<evidence type="ECO:0000313" key="2">
    <source>
        <dbReference type="Proteomes" id="UP000807469"/>
    </source>
</evidence>
<name>A0A9P6CMD1_9AGAR</name>
<keyword evidence="2" id="KW-1185">Reference proteome</keyword>
<protein>
    <submittedName>
        <fullName evidence="1">Uncharacterized protein</fullName>
    </submittedName>
</protein>
<gene>
    <name evidence="1" type="ORF">BDN70DRAFT_502720</name>
</gene>
<evidence type="ECO:0000313" key="1">
    <source>
        <dbReference type="EMBL" id="KAF9472161.1"/>
    </source>
</evidence>
<accession>A0A9P6CMD1</accession>
<dbReference type="Proteomes" id="UP000807469">
    <property type="component" value="Unassembled WGS sequence"/>
</dbReference>
<proteinExistence type="predicted"/>
<comment type="caution">
    <text evidence="1">The sequence shown here is derived from an EMBL/GenBank/DDBJ whole genome shotgun (WGS) entry which is preliminary data.</text>
</comment>
<sequence length="60" mass="6667">MAKCSFVFRLDQWCSSRTQHSDMSRLSQLPLVFFGVGNVTNFCDMTEGSAAISALSPYVQ</sequence>
<dbReference type="EMBL" id="MU155570">
    <property type="protein sequence ID" value="KAF9472161.1"/>
    <property type="molecule type" value="Genomic_DNA"/>
</dbReference>
<organism evidence="1 2">
    <name type="scientific">Pholiota conissans</name>
    <dbReference type="NCBI Taxonomy" id="109636"/>
    <lineage>
        <taxon>Eukaryota</taxon>
        <taxon>Fungi</taxon>
        <taxon>Dikarya</taxon>
        <taxon>Basidiomycota</taxon>
        <taxon>Agaricomycotina</taxon>
        <taxon>Agaricomycetes</taxon>
        <taxon>Agaricomycetidae</taxon>
        <taxon>Agaricales</taxon>
        <taxon>Agaricineae</taxon>
        <taxon>Strophariaceae</taxon>
        <taxon>Pholiota</taxon>
    </lineage>
</organism>
<dbReference type="AlphaFoldDB" id="A0A9P6CMD1"/>
<reference evidence="1" key="1">
    <citation type="submission" date="2020-11" db="EMBL/GenBank/DDBJ databases">
        <authorList>
            <consortium name="DOE Joint Genome Institute"/>
            <person name="Ahrendt S."/>
            <person name="Riley R."/>
            <person name="Andreopoulos W."/>
            <person name="Labutti K."/>
            <person name="Pangilinan J."/>
            <person name="Ruiz-Duenas F.J."/>
            <person name="Barrasa J.M."/>
            <person name="Sanchez-Garcia M."/>
            <person name="Camarero S."/>
            <person name="Miyauchi S."/>
            <person name="Serrano A."/>
            <person name="Linde D."/>
            <person name="Babiker R."/>
            <person name="Drula E."/>
            <person name="Ayuso-Fernandez I."/>
            <person name="Pacheco R."/>
            <person name="Padilla G."/>
            <person name="Ferreira P."/>
            <person name="Barriuso J."/>
            <person name="Kellner H."/>
            <person name="Castanera R."/>
            <person name="Alfaro M."/>
            <person name="Ramirez L."/>
            <person name="Pisabarro A.G."/>
            <person name="Kuo A."/>
            <person name="Tritt A."/>
            <person name="Lipzen A."/>
            <person name="He G."/>
            <person name="Yan M."/>
            <person name="Ng V."/>
            <person name="Cullen D."/>
            <person name="Martin F."/>
            <person name="Rosso M.-N."/>
            <person name="Henrissat B."/>
            <person name="Hibbett D."/>
            <person name="Martinez A.T."/>
            <person name="Grigoriev I.V."/>
        </authorList>
    </citation>
    <scope>NUCLEOTIDE SEQUENCE</scope>
    <source>
        <strain evidence="1">CIRM-BRFM 674</strain>
    </source>
</reference>